<evidence type="ECO:0000259" key="10">
    <source>
        <dbReference type="PROSITE" id="PS51322"/>
    </source>
</evidence>
<feature type="compositionally biased region" description="Polar residues" evidence="8">
    <location>
        <begin position="202"/>
        <end position="211"/>
    </location>
</feature>
<dbReference type="Gene3D" id="6.10.140.820">
    <property type="match status" value="1"/>
</dbReference>
<dbReference type="InterPro" id="IPR052070">
    <property type="entry name" value="ESCRT-I_UEV_domain"/>
</dbReference>
<evidence type="ECO:0000256" key="1">
    <source>
        <dbReference type="ARBA" id="ARBA00004177"/>
    </source>
</evidence>
<reference evidence="11 12" key="1">
    <citation type="submission" date="2016-03" db="EMBL/GenBank/DDBJ databases">
        <authorList>
            <person name="Devillers H."/>
        </authorList>
    </citation>
    <scope>NUCLEOTIDE SEQUENCE [LARGE SCALE GENOMIC DNA]</scope>
    <source>
        <strain evidence="11">CBS 10888</strain>
    </source>
</reference>
<dbReference type="GO" id="GO:0000813">
    <property type="term" value="C:ESCRT I complex"/>
    <property type="evidence" value="ECO:0007669"/>
    <property type="project" value="EnsemblFungi"/>
</dbReference>
<dbReference type="InterPro" id="IPR008883">
    <property type="entry name" value="UEV_N"/>
</dbReference>
<comment type="subcellular location">
    <subcellularLocation>
        <location evidence="1">Endosome</location>
    </subcellularLocation>
</comment>
<dbReference type="InterPro" id="IPR037202">
    <property type="entry name" value="ESCRT_assembly_dom"/>
</dbReference>
<gene>
    <name evidence="11" type="ORF">LADA_0H15698G</name>
</gene>
<dbReference type="Pfam" id="PF09454">
    <property type="entry name" value="Vps23_core"/>
    <property type="match status" value="1"/>
</dbReference>
<name>A0A1G4K4Y2_9SACH</name>
<dbReference type="Gene3D" id="3.10.110.10">
    <property type="entry name" value="Ubiquitin Conjugating Enzyme"/>
    <property type="match status" value="1"/>
</dbReference>
<evidence type="ECO:0000256" key="8">
    <source>
        <dbReference type="SAM" id="MobiDB-lite"/>
    </source>
</evidence>
<proteinExistence type="inferred from homology"/>
<dbReference type="Proteomes" id="UP000190274">
    <property type="component" value="Chromosome H"/>
</dbReference>
<organism evidence="11 12">
    <name type="scientific">Lachancea dasiensis</name>
    <dbReference type="NCBI Taxonomy" id="1072105"/>
    <lineage>
        <taxon>Eukaryota</taxon>
        <taxon>Fungi</taxon>
        <taxon>Dikarya</taxon>
        <taxon>Ascomycota</taxon>
        <taxon>Saccharomycotina</taxon>
        <taxon>Saccharomycetes</taxon>
        <taxon>Saccharomycetales</taxon>
        <taxon>Saccharomycetaceae</taxon>
        <taxon>Lachancea</taxon>
    </lineage>
</organism>
<dbReference type="GO" id="GO:0061709">
    <property type="term" value="P:reticulophagy"/>
    <property type="evidence" value="ECO:0007669"/>
    <property type="project" value="EnsemblFungi"/>
</dbReference>
<evidence type="ECO:0000256" key="3">
    <source>
        <dbReference type="ARBA" id="ARBA00022448"/>
    </source>
</evidence>
<evidence type="ECO:0000313" key="12">
    <source>
        <dbReference type="Proteomes" id="UP000190274"/>
    </source>
</evidence>
<dbReference type="GO" id="GO:0043130">
    <property type="term" value="F:ubiquitin binding"/>
    <property type="evidence" value="ECO:0007669"/>
    <property type="project" value="EnsemblFungi"/>
</dbReference>
<dbReference type="GO" id="GO:1904669">
    <property type="term" value="P:ATP export"/>
    <property type="evidence" value="ECO:0007669"/>
    <property type="project" value="EnsemblFungi"/>
</dbReference>
<dbReference type="GO" id="GO:0009898">
    <property type="term" value="C:cytoplasmic side of plasma membrane"/>
    <property type="evidence" value="ECO:0007669"/>
    <property type="project" value="EnsemblFungi"/>
</dbReference>
<keyword evidence="12" id="KW-1185">Reference proteome</keyword>
<dbReference type="EMBL" id="LT598461">
    <property type="protein sequence ID" value="SCU98841.1"/>
    <property type="molecule type" value="Genomic_DNA"/>
</dbReference>
<dbReference type="GO" id="GO:0006623">
    <property type="term" value="P:protein targeting to vacuole"/>
    <property type="evidence" value="ECO:0007669"/>
    <property type="project" value="EnsemblFungi"/>
</dbReference>
<dbReference type="SUPFAM" id="SSF54495">
    <property type="entry name" value="UBC-like"/>
    <property type="match status" value="1"/>
</dbReference>
<feature type="domain" description="SB" evidence="9">
    <location>
        <begin position="356"/>
        <end position="420"/>
    </location>
</feature>
<feature type="domain" description="UEV" evidence="10">
    <location>
        <begin position="8"/>
        <end position="149"/>
    </location>
</feature>
<comment type="similarity">
    <text evidence="2">Belongs to the ubiquitin-conjugating enzyme family. UEV subfamily.</text>
</comment>
<dbReference type="OrthoDB" id="306304at2759"/>
<dbReference type="GO" id="GO:0043162">
    <property type="term" value="P:ubiquitin-dependent protein catabolic process via the multivesicular body sorting pathway"/>
    <property type="evidence" value="ECO:0007669"/>
    <property type="project" value="EnsemblFungi"/>
</dbReference>
<feature type="compositionally biased region" description="Pro residues" evidence="8">
    <location>
        <begin position="190"/>
        <end position="199"/>
    </location>
</feature>
<dbReference type="GO" id="GO:0006612">
    <property type="term" value="P:protein targeting to membrane"/>
    <property type="evidence" value="ECO:0007669"/>
    <property type="project" value="EnsemblFungi"/>
</dbReference>
<evidence type="ECO:0000313" key="11">
    <source>
        <dbReference type="EMBL" id="SCU98841.1"/>
    </source>
</evidence>
<accession>A0A1G4K4Y2</accession>
<dbReference type="CDD" id="cd11685">
    <property type="entry name" value="UEV_TSG101-like"/>
    <property type="match status" value="1"/>
</dbReference>
<keyword evidence="5 7" id="KW-0653">Protein transport</keyword>
<evidence type="ECO:0000256" key="7">
    <source>
        <dbReference type="PROSITE-ProRule" id="PRU00644"/>
    </source>
</evidence>
<dbReference type="PROSITE" id="PS51312">
    <property type="entry name" value="SB"/>
    <property type="match status" value="1"/>
</dbReference>
<dbReference type="AlphaFoldDB" id="A0A1G4K4Y2"/>
<dbReference type="InterPro" id="IPR016135">
    <property type="entry name" value="UBQ-conjugating_enzyme/RWD"/>
</dbReference>
<keyword evidence="6" id="KW-0175">Coiled coil</keyword>
<evidence type="ECO:0000256" key="5">
    <source>
        <dbReference type="ARBA" id="ARBA00022927"/>
    </source>
</evidence>
<dbReference type="PANTHER" id="PTHR23306">
    <property type="entry name" value="TUMOR SUSCEPTIBILITY GENE 101 PROTEIN-RELATED"/>
    <property type="match status" value="1"/>
</dbReference>
<dbReference type="STRING" id="1266660.A0A1G4K4Y2"/>
<keyword evidence="3 7" id="KW-0813">Transport</keyword>
<feature type="region of interest" description="Disordered" evidence="8">
    <location>
        <begin position="186"/>
        <end position="226"/>
    </location>
</feature>
<evidence type="ECO:0000256" key="4">
    <source>
        <dbReference type="ARBA" id="ARBA00022753"/>
    </source>
</evidence>
<sequence length="420" mass="46630">MDSLSIPPPVIDWLFKVTQPYYDGRATFRDVLYTLSEYRNLRPRTKTYTDSQGKSALLLCLYGVIESGQIAVPVLIWIPLEYPILAPYVYLDLDSLRDYKIKPNGVADSNGLFSLSAIHNWDAQVSNLRDLVQELTSVILEDTPVMSSTGAALENPPLPERISLAPSFSPNINSFAEDMTRATLHGQERPPAPELPPKPFSKTPSATSFLRTPSEAPTGAIHPASSLKDAPETLESQISQLSLMDIDAGDQQNLSHTKALTALHEAVALLAEQDHRTVQDTLRSRMLAVQNAKIQFRNICDHEMTMVGQKETILSKRHEALVNGLDHIKAQLNKAQLYVQDHGPECDLQSILVPETPGIQQLRELVAQDHAISDTITALSRMLGQDIISIDSFMRNVRALGRDQFMIRLHINKIMGVVTA</sequence>
<evidence type="ECO:0000256" key="2">
    <source>
        <dbReference type="ARBA" id="ARBA00009594"/>
    </source>
</evidence>
<dbReference type="PANTHER" id="PTHR23306:SF3">
    <property type="entry name" value="TUMOR SUPPRESSOR PROTEIN 101"/>
    <property type="match status" value="1"/>
</dbReference>
<dbReference type="InterPro" id="IPR017916">
    <property type="entry name" value="SB_dom"/>
</dbReference>
<dbReference type="GO" id="GO:1902915">
    <property type="term" value="P:negative regulation of protein polyubiquitination"/>
    <property type="evidence" value="ECO:0007669"/>
    <property type="project" value="EnsemblFungi"/>
</dbReference>
<evidence type="ECO:0000256" key="6">
    <source>
        <dbReference type="ARBA" id="ARBA00023054"/>
    </source>
</evidence>
<dbReference type="GO" id="GO:0045324">
    <property type="term" value="P:late endosome to vacuole transport"/>
    <property type="evidence" value="ECO:0007669"/>
    <property type="project" value="EnsemblFungi"/>
</dbReference>
<dbReference type="Pfam" id="PF05743">
    <property type="entry name" value="UEV"/>
    <property type="match status" value="1"/>
</dbReference>
<keyword evidence="4" id="KW-0967">Endosome</keyword>
<protein>
    <submittedName>
        <fullName evidence="11">LADA_0H15698g1_1</fullName>
    </submittedName>
</protein>
<dbReference type="PROSITE" id="PS51322">
    <property type="entry name" value="UEV"/>
    <property type="match status" value="1"/>
</dbReference>
<evidence type="ECO:0000259" key="9">
    <source>
        <dbReference type="PROSITE" id="PS51312"/>
    </source>
</evidence>
<dbReference type="SUPFAM" id="SSF140111">
    <property type="entry name" value="Endosomal sorting complex assembly domain"/>
    <property type="match status" value="1"/>
</dbReference>